<organism evidence="1 2">
    <name type="scientific">Nocardia mangyaensis</name>
    <dbReference type="NCBI Taxonomy" id="2213200"/>
    <lineage>
        <taxon>Bacteria</taxon>
        <taxon>Bacillati</taxon>
        <taxon>Actinomycetota</taxon>
        <taxon>Actinomycetes</taxon>
        <taxon>Mycobacteriales</taxon>
        <taxon>Nocardiaceae</taxon>
        <taxon>Nocardia</taxon>
    </lineage>
</organism>
<sequence length="65" mass="7633">MVFNQFWVVPLTVFLACQIIGFDSIEANFSARLIDRFRDYSARIISIHQCYNWVLLAWFGFGEVP</sequence>
<name>A0A1J0VPC2_9NOCA</name>
<reference evidence="1" key="1">
    <citation type="submission" date="2016-11" db="EMBL/GenBank/DDBJ databases">
        <authorList>
            <person name="Jaros S."/>
            <person name="Januszkiewicz K."/>
            <person name="Wedrychowicz H."/>
        </authorList>
    </citation>
    <scope>NUCLEOTIDE SEQUENCE [LARGE SCALE GENOMIC DNA]</scope>
    <source>
        <strain evidence="1">Y48</strain>
    </source>
</reference>
<evidence type="ECO:0000313" key="2">
    <source>
        <dbReference type="Proteomes" id="UP000183810"/>
    </source>
</evidence>
<evidence type="ECO:0000313" key="1">
    <source>
        <dbReference type="EMBL" id="APE33888.1"/>
    </source>
</evidence>
<gene>
    <name evidence="1" type="ORF">BOX37_07795</name>
</gene>
<keyword evidence="2" id="KW-1185">Reference proteome</keyword>
<proteinExistence type="predicted"/>
<protein>
    <submittedName>
        <fullName evidence="1">Uncharacterized protein</fullName>
    </submittedName>
</protein>
<dbReference type="Proteomes" id="UP000183810">
    <property type="component" value="Chromosome"/>
</dbReference>
<dbReference type="AlphaFoldDB" id="A0A1J0VPC2"/>
<dbReference type="KEGG" id="nsl:BOX37_07795"/>
<dbReference type="EMBL" id="CP018082">
    <property type="protein sequence ID" value="APE33888.1"/>
    <property type="molecule type" value="Genomic_DNA"/>
</dbReference>
<accession>A0A1J0VPC2</accession>